<dbReference type="PANTHER" id="PTHR30146">
    <property type="entry name" value="LACI-RELATED TRANSCRIPTIONAL REPRESSOR"/>
    <property type="match status" value="1"/>
</dbReference>
<dbReference type="Pfam" id="PF13377">
    <property type="entry name" value="Peripla_BP_3"/>
    <property type="match status" value="1"/>
</dbReference>
<dbReference type="Proteomes" id="UP000823633">
    <property type="component" value="Unassembled WGS sequence"/>
</dbReference>
<comment type="caution">
    <text evidence="5">The sequence shown here is derived from an EMBL/GenBank/DDBJ whole genome shotgun (WGS) entry which is preliminary data.</text>
</comment>
<sequence>MTELGLSTVYRALGNDGSVAPASMRAVRGALARLDGGCDVIVMNVPTLANSFYNPIIEAARQEATATGRSLVVTMDDLGDVDPLIKLAQRLGAVGLIVANHVDGRLAKRLESVIPTVAVSEGSVCDAIPYVSIDNVLSAQMAVGHLLDIGRRRIAMMNGPLSFDFASARLAAAAIKACQEAGLSVPRDVAVCGHDRQPFGSFLTPSLTTVSQPVAQLGRTAVRLLLAILAGERPESVILPSELIVRHSTIE</sequence>
<accession>A0A9D9E733</accession>
<proteinExistence type="predicted"/>
<dbReference type="SUPFAM" id="SSF53822">
    <property type="entry name" value="Periplasmic binding protein-like I"/>
    <property type="match status" value="1"/>
</dbReference>
<dbReference type="GO" id="GO:0003700">
    <property type="term" value="F:DNA-binding transcription factor activity"/>
    <property type="evidence" value="ECO:0007669"/>
    <property type="project" value="TreeGrafter"/>
</dbReference>
<dbReference type="InterPro" id="IPR046335">
    <property type="entry name" value="LacI/GalR-like_sensor"/>
</dbReference>
<dbReference type="AlphaFoldDB" id="A0A9D9E733"/>
<dbReference type="PANTHER" id="PTHR30146:SF155">
    <property type="entry name" value="ALANINE RACEMASE"/>
    <property type="match status" value="1"/>
</dbReference>
<dbReference type="Gene3D" id="3.40.50.2300">
    <property type="match status" value="4"/>
</dbReference>
<evidence type="ECO:0000259" key="4">
    <source>
        <dbReference type="Pfam" id="PF13377"/>
    </source>
</evidence>
<evidence type="ECO:0000313" key="6">
    <source>
        <dbReference type="Proteomes" id="UP000823633"/>
    </source>
</evidence>
<evidence type="ECO:0000256" key="1">
    <source>
        <dbReference type="ARBA" id="ARBA00023015"/>
    </source>
</evidence>
<keyword evidence="1" id="KW-0805">Transcription regulation</keyword>
<dbReference type="InterPro" id="IPR028082">
    <property type="entry name" value="Peripla_BP_I"/>
</dbReference>
<evidence type="ECO:0000313" key="5">
    <source>
        <dbReference type="EMBL" id="MBO8442549.1"/>
    </source>
</evidence>
<gene>
    <name evidence="5" type="ORF">IAC42_02145</name>
</gene>
<reference evidence="5" key="2">
    <citation type="journal article" date="2021" name="PeerJ">
        <title>Extensive microbial diversity within the chicken gut microbiome revealed by metagenomics and culture.</title>
        <authorList>
            <person name="Gilroy R."/>
            <person name="Ravi A."/>
            <person name="Getino M."/>
            <person name="Pursley I."/>
            <person name="Horton D.L."/>
            <person name="Alikhan N.F."/>
            <person name="Baker D."/>
            <person name="Gharbi K."/>
            <person name="Hall N."/>
            <person name="Watson M."/>
            <person name="Adriaenssens E.M."/>
            <person name="Foster-Nyarko E."/>
            <person name="Jarju S."/>
            <person name="Secka A."/>
            <person name="Antonio M."/>
            <person name="Oren A."/>
            <person name="Chaudhuri R.R."/>
            <person name="La Ragione R."/>
            <person name="Hildebrand F."/>
            <person name="Pallen M.J."/>
        </authorList>
    </citation>
    <scope>NUCLEOTIDE SEQUENCE</scope>
    <source>
        <strain evidence="5">11167</strain>
    </source>
</reference>
<dbReference type="GO" id="GO:0000976">
    <property type="term" value="F:transcription cis-regulatory region binding"/>
    <property type="evidence" value="ECO:0007669"/>
    <property type="project" value="TreeGrafter"/>
</dbReference>
<protein>
    <submittedName>
        <fullName evidence="5">Substrate-binding domain-containing protein</fullName>
    </submittedName>
</protein>
<evidence type="ECO:0000256" key="2">
    <source>
        <dbReference type="ARBA" id="ARBA00023125"/>
    </source>
</evidence>
<organism evidence="5 6">
    <name type="scientific">Candidatus Aphodenecus pullistercoris</name>
    <dbReference type="NCBI Taxonomy" id="2840669"/>
    <lineage>
        <taxon>Bacteria</taxon>
        <taxon>Pseudomonadati</taxon>
        <taxon>Spirochaetota</taxon>
        <taxon>Spirochaetia</taxon>
        <taxon>Spirochaetales</taxon>
        <taxon>Candidatus Aphodenecus</taxon>
    </lineage>
</organism>
<keyword evidence="2" id="KW-0238">DNA-binding</keyword>
<dbReference type="EMBL" id="JADIMU010000016">
    <property type="protein sequence ID" value="MBO8442549.1"/>
    <property type="molecule type" value="Genomic_DNA"/>
</dbReference>
<evidence type="ECO:0000256" key="3">
    <source>
        <dbReference type="ARBA" id="ARBA00023163"/>
    </source>
</evidence>
<reference evidence="5" key="1">
    <citation type="submission" date="2020-10" db="EMBL/GenBank/DDBJ databases">
        <authorList>
            <person name="Gilroy R."/>
        </authorList>
    </citation>
    <scope>NUCLEOTIDE SEQUENCE</scope>
    <source>
        <strain evidence="5">11167</strain>
    </source>
</reference>
<feature type="domain" description="Transcriptional regulator LacI/GalR-like sensor" evidence="4">
    <location>
        <begin position="166"/>
        <end position="249"/>
    </location>
</feature>
<name>A0A9D9E733_9SPIR</name>
<keyword evidence="3" id="KW-0804">Transcription</keyword>